<dbReference type="Gene3D" id="3.30.420.10">
    <property type="entry name" value="Ribonuclease H-like superfamily/Ribonuclease H"/>
    <property type="match status" value="1"/>
</dbReference>
<dbReference type="EMBL" id="CAUYUJ010014470">
    <property type="protein sequence ID" value="CAK0841609.1"/>
    <property type="molecule type" value="Genomic_DNA"/>
</dbReference>
<dbReference type="PANTHER" id="PTHR19446">
    <property type="entry name" value="REVERSE TRANSCRIPTASES"/>
    <property type="match status" value="1"/>
</dbReference>
<evidence type="ECO:0000256" key="1">
    <source>
        <dbReference type="SAM" id="MobiDB-lite"/>
    </source>
</evidence>
<sequence length="795" mass="86768">MLYVLRWFGLVGTAPLVLMDYRMPCGSNRVRLVFLYSCYLTLFDDRISSPPSDMLCSLLVFLPKGALQDDCPGRPLHRPAAATRPICLGSADVKILAAACVMPIAANSATLIGEEQKCVSERDMVENVVRAEAWGVEKYMTASSDAALLLTDFASAFPSLAQEWLFFVLEAMGIPSPLVHFFRMMYSDSTAILSLRGRRHGLIRIASGVKQGCPASMFLFVLAVNPLLAWIRASLGSALGLSLGVERISSSLKALLDSLEALAAVANLRLNFRKCQVVVCGTMDTSPIRSLLRSFGAPYNLIQVSLSATYLGFPIGPEGAAQVMCVSKLLFRLQLYPPSQELVSAYRSGVLLLTSGPRNAISYNVATKFSRIGFAAEFLELDAVAKATALRYLLSGSSPRMVTPPLAAAECGLLDQGPGGLLEATEGDLQELQDVAGFATNEGRARMAAALDAALKAGNCVVGLRQAMDSDEASLEERCRTMESRIAEADELGLLVDDSQREIVQERLSELRELAAAAAESATGSTFRVRSTDQLAENKWGQSLGQNRCSNLIFMDLELTAGFYDFHRKPKILECAVLITDKDLKELGRGCWVVGGFSKEELLDLGEFHQIHFRDKLPGGPFPGRPGSLITGNGLFSDVLNSSTTMEEVEEAALSLIRRHCPDPGACPLVGYSVQCDREVLKVEMPQVYRHLSHRIIDVSSFFQMARLWVPERLRLWEGRDSQYNHRALNDVEDSVEALRFARQHLFQNRMDDASGGRAQPGTAVWSPERSRARGFGHSRAEPAQGAQAPGAVAR</sequence>
<feature type="domain" description="Exonuclease" evidence="3">
    <location>
        <begin position="551"/>
        <end position="748"/>
    </location>
</feature>
<evidence type="ECO:0000259" key="3">
    <source>
        <dbReference type="SMART" id="SM00479"/>
    </source>
</evidence>
<reference evidence="4" key="1">
    <citation type="submission" date="2023-10" db="EMBL/GenBank/DDBJ databases">
        <authorList>
            <person name="Chen Y."/>
            <person name="Shah S."/>
            <person name="Dougan E. K."/>
            <person name="Thang M."/>
            <person name="Chan C."/>
        </authorList>
    </citation>
    <scope>NUCLEOTIDE SEQUENCE [LARGE SCALE GENOMIC DNA]</scope>
</reference>
<protein>
    <recommendedName>
        <fullName evidence="3">Exonuclease domain-containing protein</fullName>
    </recommendedName>
</protein>
<dbReference type="InterPro" id="IPR036397">
    <property type="entry name" value="RNaseH_sf"/>
</dbReference>
<accession>A0ABN9T922</accession>
<dbReference type="Proteomes" id="UP001189429">
    <property type="component" value="Unassembled WGS sequence"/>
</dbReference>
<dbReference type="InterPro" id="IPR012337">
    <property type="entry name" value="RNaseH-like_sf"/>
</dbReference>
<keyword evidence="2" id="KW-0732">Signal</keyword>
<dbReference type="SMART" id="SM00479">
    <property type="entry name" value="EXOIII"/>
    <property type="match status" value="1"/>
</dbReference>
<gene>
    <name evidence="4" type="ORF">PCOR1329_LOCUS36772</name>
</gene>
<proteinExistence type="predicted"/>
<evidence type="ECO:0000313" key="5">
    <source>
        <dbReference type="Proteomes" id="UP001189429"/>
    </source>
</evidence>
<feature type="compositionally biased region" description="Low complexity" evidence="1">
    <location>
        <begin position="782"/>
        <end position="795"/>
    </location>
</feature>
<dbReference type="InterPro" id="IPR013520">
    <property type="entry name" value="Ribonucl_H"/>
</dbReference>
<dbReference type="Pfam" id="PF00078">
    <property type="entry name" value="RVT_1"/>
    <property type="match status" value="1"/>
</dbReference>
<feature type="signal peptide" evidence="2">
    <location>
        <begin position="1"/>
        <end position="19"/>
    </location>
</feature>
<evidence type="ECO:0000313" key="4">
    <source>
        <dbReference type="EMBL" id="CAK0841609.1"/>
    </source>
</evidence>
<name>A0ABN9T922_9DINO</name>
<feature type="region of interest" description="Disordered" evidence="1">
    <location>
        <begin position="751"/>
        <end position="795"/>
    </location>
</feature>
<comment type="caution">
    <text evidence="4">The sequence shown here is derived from an EMBL/GenBank/DDBJ whole genome shotgun (WGS) entry which is preliminary data.</text>
</comment>
<evidence type="ECO:0000256" key="2">
    <source>
        <dbReference type="SAM" id="SignalP"/>
    </source>
</evidence>
<dbReference type="SUPFAM" id="SSF53098">
    <property type="entry name" value="Ribonuclease H-like"/>
    <property type="match status" value="1"/>
</dbReference>
<keyword evidence="5" id="KW-1185">Reference proteome</keyword>
<dbReference type="InterPro" id="IPR000477">
    <property type="entry name" value="RT_dom"/>
</dbReference>
<organism evidence="4 5">
    <name type="scientific">Prorocentrum cordatum</name>
    <dbReference type="NCBI Taxonomy" id="2364126"/>
    <lineage>
        <taxon>Eukaryota</taxon>
        <taxon>Sar</taxon>
        <taxon>Alveolata</taxon>
        <taxon>Dinophyceae</taxon>
        <taxon>Prorocentrales</taxon>
        <taxon>Prorocentraceae</taxon>
        <taxon>Prorocentrum</taxon>
    </lineage>
</organism>
<feature type="chain" id="PRO_5047003341" description="Exonuclease domain-containing protein" evidence="2">
    <location>
        <begin position="20"/>
        <end position="795"/>
    </location>
</feature>